<dbReference type="GO" id="GO:0004175">
    <property type="term" value="F:endopeptidase activity"/>
    <property type="evidence" value="ECO:0007669"/>
    <property type="project" value="UniProtKB-ARBA"/>
</dbReference>
<feature type="domain" description="CAAX prenyl protease 2/Lysostaphin resistance protein A-like" evidence="2">
    <location>
        <begin position="158"/>
        <end position="244"/>
    </location>
</feature>
<proteinExistence type="predicted"/>
<comment type="caution">
    <text evidence="3">The sequence shown here is derived from an EMBL/GenBank/DDBJ whole genome shotgun (WGS) entry which is preliminary data.</text>
</comment>
<keyword evidence="1" id="KW-1133">Transmembrane helix</keyword>
<feature type="transmembrane region" description="Helical" evidence="1">
    <location>
        <begin position="12"/>
        <end position="38"/>
    </location>
</feature>
<dbReference type="AlphaFoldDB" id="A0A3N4M5Y4"/>
<evidence type="ECO:0000259" key="2">
    <source>
        <dbReference type="Pfam" id="PF02517"/>
    </source>
</evidence>
<dbReference type="PANTHER" id="PTHR43592">
    <property type="entry name" value="CAAX AMINO TERMINAL PROTEASE"/>
    <property type="match status" value="1"/>
</dbReference>
<feature type="transmembrane region" description="Helical" evidence="1">
    <location>
        <begin position="236"/>
        <end position="253"/>
    </location>
</feature>
<keyword evidence="3" id="KW-0378">Hydrolase</keyword>
<dbReference type="PANTHER" id="PTHR43592:SF15">
    <property type="entry name" value="CAAX AMINO TERMINAL PROTEASE FAMILY PROTEIN"/>
    <property type="match status" value="1"/>
</dbReference>
<feature type="transmembrane region" description="Helical" evidence="1">
    <location>
        <begin position="268"/>
        <end position="288"/>
    </location>
</feature>
<keyword evidence="1" id="KW-0812">Transmembrane</keyword>
<keyword evidence="4" id="KW-1185">Reference proteome</keyword>
<dbReference type="OrthoDB" id="1523022at2"/>
<dbReference type="GO" id="GO:0008237">
    <property type="term" value="F:metallopeptidase activity"/>
    <property type="evidence" value="ECO:0007669"/>
    <property type="project" value="UniProtKB-KW"/>
</dbReference>
<reference evidence="4" key="1">
    <citation type="submission" date="2018-11" db="EMBL/GenBank/DDBJ databases">
        <title>Chitinophaga lutea sp.nov., isolate from arsenic contaminated soil.</title>
        <authorList>
            <person name="Zong Y."/>
        </authorList>
    </citation>
    <scope>NUCLEOTIDE SEQUENCE [LARGE SCALE GENOMIC DNA]</scope>
    <source>
        <strain evidence="4">YLT18</strain>
    </source>
</reference>
<keyword evidence="1" id="KW-0472">Membrane</keyword>
<evidence type="ECO:0000313" key="3">
    <source>
        <dbReference type="EMBL" id="RPD38465.1"/>
    </source>
</evidence>
<dbReference type="InterPro" id="IPR003675">
    <property type="entry name" value="Rce1/LyrA-like_dom"/>
</dbReference>
<gene>
    <name evidence="3" type="ORF">EG028_24665</name>
</gene>
<dbReference type="GO" id="GO:0006508">
    <property type="term" value="P:proteolysis"/>
    <property type="evidence" value="ECO:0007669"/>
    <property type="project" value="UniProtKB-KW"/>
</dbReference>
<protein>
    <submittedName>
        <fullName evidence="3">CPBP family intramembrane metalloprotease</fullName>
    </submittedName>
</protein>
<keyword evidence="3" id="KW-0482">Metalloprotease</keyword>
<name>A0A3N4M5Y4_9BACT</name>
<sequence>MYRLRRSTPYSRLALLFALMFVCYFIFGMLMVSVFPAISGGYTLDKIEDPALWGNPSFAFAFKVFQFLYTTLVFLVPAGILAWLASPKPGEYLGLERPVGVIQLGLVILIMLCALPMVGLLNEWNQTWNLPKSLMDVEEAAKTQTEMLLKMPDLRSMLTNLLLIALAPAIAEEVMFRGVMQKIITQLVKNGWVAALITAVIFSAVHLQFLGFMPRVLLGFLLGAIYYTTGNLWLSIAAHVLNNGLQVVLIYLYQVKMTNYDAMADEHVPLYFGLLSALVSGLLIWRLYNRSKQNGYRLESLAKEPEFTTTEKEY</sequence>
<accession>A0A3N4M5Y4</accession>
<evidence type="ECO:0000313" key="4">
    <source>
        <dbReference type="Proteomes" id="UP000279089"/>
    </source>
</evidence>
<feature type="transmembrane region" description="Helical" evidence="1">
    <location>
        <begin position="58"/>
        <end position="86"/>
    </location>
</feature>
<dbReference type="EMBL" id="RMBX01000015">
    <property type="protein sequence ID" value="RPD38465.1"/>
    <property type="molecule type" value="Genomic_DNA"/>
</dbReference>
<keyword evidence="3" id="KW-0645">Protease</keyword>
<dbReference type="Proteomes" id="UP000279089">
    <property type="component" value="Unassembled WGS sequence"/>
</dbReference>
<feature type="transmembrane region" description="Helical" evidence="1">
    <location>
        <begin position="157"/>
        <end position="175"/>
    </location>
</feature>
<evidence type="ECO:0000256" key="1">
    <source>
        <dbReference type="SAM" id="Phobius"/>
    </source>
</evidence>
<feature type="transmembrane region" description="Helical" evidence="1">
    <location>
        <begin position="98"/>
        <end position="121"/>
    </location>
</feature>
<dbReference type="GO" id="GO:0080120">
    <property type="term" value="P:CAAX-box protein maturation"/>
    <property type="evidence" value="ECO:0007669"/>
    <property type="project" value="UniProtKB-ARBA"/>
</dbReference>
<feature type="transmembrane region" description="Helical" evidence="1">
    <location>
        <begin position="187"/>
        <end position="206"/>
    </location>
</feature>
<dbReference type="RefSeq" id="WP_120518962.1">
    <property type="nucleotide sequence ID" value="NZ_QXZY01000015.1"/>
</dbReference>
<dbReference type="Pfam" id="PF02517">
    <property type="entry name" value="Rce1-like"/>
    <property type="match status" value="1"/>
</dbReference>
<organism evidence="3 4">
    <name type="scientific">Chitinophaga barathri</name>
    <dbReference type="NCBI Taxonomy" id="1647451"/>
    <lineage>
        <taxon>Bacteria</taxon>
        <taxon>Pseudomonadati</taxon>
        <taxon>Bacteroidota</taxon>
        <taxon>Chitinophagia</taxon>
        <taxon>Chitinophagales</taxon>
        <taxon>Chitinophagaceae</taxon>
        <taxon>Chitinophaga</taxon>
    </lineage>
</organism>